<protein>
    <submittedName>
        <fullName evidence="1">Uncharacterized protein</fullName>
    </submittedName>
</protein>
<proteinExistence type="predicted"/>
<gene>
    <name evidence="1" type="ORF">HPB49_005288</name>
</gene>
<sequence length="270" mass="29648">MRRVARVRALHRHYDKLPGTLYVDAAEYPSNPHKFAITAVTPQGQLVAAASCSLNQPVTTLPSCRCESGRRHVVQVLRLKEAVNRAFQWPVVVQCASTLLLVCACMHKIVVLRGERAATGQLTVMALVYLPYVCVGVIDLAALSHTLARKFLAIRNVLRQAALGELPAPLASQVRFAHDTIDPSSFCLSGAGLFTVDLQMLVSVCCIEFGDASREVTPGLLDLDRRDLPIFLDALRPGPRKDRCLPSSPLTLSRITHDALPLHQHQTHLQ</sequence>
<dbReference type="Proteomes" id="UP000821865">
    <property type="component" value="Chromosome 9"/>
</dbReference>
<reference evidence="1" key="1">
    <citation type="submission" date="2020-05" db="EMBL/GenBank/DDBJ databases">
        <title>Large-scale comparative analyses of tick genomes elucidate their genetic diversity and vector capacities.</title>
        <authorList>
            <person name="Jia N."/>
            <person name="Wang J."/>
            <person name="Shi W."/>
            <person name="Du L."/>
            <person name="Sun Y."/>
            <person name="Zhan W."/>
            <person name="Jiang J."/>
            <person name="Wang Q."/>
            <person name="Zhang B."/>
            <person name="Ji P."/>
            <person name="Sakyi L.B."/>
            <person name="Cui X."/>
            <person name="Yuan T."/>
            <person name="Jiang B."/>
            <person name="Yang W."/>
            <person name="Lam T.T.-Y."/>
            <person name="Chang Q."/>
            <person name="Ding S."/>
            <person name="Wang X."/>
            <person name="Zhu J."/>
            <person name="Ruan X."/>
            <person name="Zhao L."/>
            <person name="Wei J."/>
            <person name="Que T."/>
            <person name="Du C."/>
            <person name="Cheng J."/>
            <person name="Dai P."/>
            <person name="Han X."/>
            <person name="Huang E."/>
            <person name="Gao Y."/>
            <person name="Liu J."/>
            <person name="Shao H."/>
            <person name="Ye R."/>
            <person name="Li L."/>
            <person name="Wei W."/>
            <person name="Wang X."/>
            <person name="Wang C."/>
            <person name="Yang T."/>
            <person name="Huo Q."/>
            <person name="Li W."/>
            <person name="Guo W."/>
            <person name="Chen H."/>
            <person name="Zhou L."/>
            <person name="Ni X."/>
            <person name="Tian J."/>
            <person name="Zhou Y."/>
            <person name="Sheng Y."/>
            <person name="Liu T."/>
            <person name="Pan Y."/>
            <person name="Xia L."/>
            <person name="Li J."/>
            <person name="Zhao F."/>
            <person name="Cao W."/>
        </authorList>
    </citation>
    <scope>NUCLEOTIDE SEQUENCE</scope>
    <source>
        <strain evidence="1">Dsil-2018</strain>
    </source>
</reference>
<organism evidence="1 2">
    <name type="scientific">Dermacentor silvarum</name>
    <name type="common">Tick</name>
    <dbReference type="NCBI Taxonomy" id="543639"/>
    <lineage>
        <taxon>Eukaryota</taxon>
        <taxon>Metazoa</taxon>
        <taxon>Ecdysozoa</taxon>
        <taxon>Arthropoda</taxon>
        <taxon>Chelicerata</taxon>
        <taxon>Arachnida</taxon>
        <taxon>Acari</taxon>
        <taxon>Parasitiformes</taxon>
        <taxon>Ixodida</taxon>
        <taxon>Ixodoidea</taxon>
        <taxon>Ixodidae</taxon>
        <taxon>Rhipicephalinae</taxon>
        <taxon>Dermacentor</taxon>
    </lineage>
</organism>
<dbReference type="EMBL" id="CM023478">
    <property type="protein sequence ID" value="KAH7932967.1"/>
    <property type="molecule type" value="Genomic_DNA"/>
</dbReference>
<keyword evidence="2" id="KW-1185">Reference proteome</keyword>
<accession>A0ACB8C2A8</accession>
<name>A0ACB8C2A8_DERSI</name>
<evidence type="ECO:0000313" key="2">
    <source>
        <dbReference type="Proteomes" id="UP000821865"/>
    </source>
</evidence>
<comment type="caution">
    <text evidence="1">The sequence shown here is derived from an EMBL/GenBank/DDBJ whole genome shotgun (WGS) entry which is preliminary data.</text>
</comment>
<evidence type="ECO:0000313" key="1">
    <source>
        <dbReference type="EMBL" id="KAH7932967.1"/>
    </source>
</evidence>